<dbReference type="EMBL" id="CP006939">
    <property type="protein sequence ID" value="AHC13868.1"/>
    <property type="molecule type" value="Genomic_DNA"/>
</dbReference>
<gene>
    <name evidence="2" type="ORF">L21SP2_0436</name>
</gene>
<evidence type="ECO:0000313" key="2">
    <source>
        <dbReference type="EMBL" id="AHC13868.1"/>
    </source>
</evidence>
<name>V5WDH3_9SPIO</name>
<feature type="region of interest" description="Disordered" evidence="1">
    <location>
        <begin position="87"/>
        <end position="121"/>
    </location>
</feature>
<reference evidence="2 3" key="1">
    <citation type="journal article" date="2015" name="Stand. Genomic Sci.">
        <title>Complete genome sequence and description of Salinispira pacifica gen. nov., sp. nov., a novel spirochaete isolated form a hypersaline microbial mat.</title>
        <authorList>
            <person name="Ben Hania W."/>
            <person name="Joseph M."/>
            <person name="Schumann P."/>
            <person name="Bunk B."/>
            <person name="Fiebig A."/>
            <person name="Sproer C."/>
            <person name="Klenk H.P."/>
            <person name="Fardeau M.L."/>
            <person name="Spring S."/>
        </authorList>
    </citation>
    <scope>NUCLEOTIDE SEQUENCE [LARGE SCALE GENOMIC DNA]</scope>
    <source>
        <strain evidence="2 3">L21-RPul-D2</strain>
    </source>
</reference>
<proteinExistence type="predicted"/>
<dbReference type="STRING" id="1307761.L21SP2_0436"/>
<dbReference type="HOGENOM" id="CLU_558826_0_0_12"/>
<feature type="region of interest" description="Disordered" evidence="1">
    <location>
        <begin position="43"/>
        <end position="75"/>
    </location>
</feature>
<protein>
    <submittedName>
        <fullName evidence="2">Uncharacterized protein</fullName>
    </submittedName>
</protein>
<keyword evidence="3" id="KW-1185">Reference proteome</keyword>
<dbReference type="KEGG" id="slr:L21SP2_0436"/>
<dbReference type="AlphaFoldDB" id="V5WDH3"/>
<dbReference type="Proteomes" id="UP000018680">
    <property type="component" value="Chromosome"/>
</dbReference>
<sequence>MVLTFLTAVSLFIHPVFLPVSRGFLWEGTPACSQAGSLAAQENASPLAESLDDSAGDSVADSGDNPNINSDEDPVRVMIFQPRNLGRPDAAVSDGHSEDETNGASQNLPEAEPAEESPENTDLIREYEEFLRSISENEIRAAGYEALRAREWSAYESRGGDPFGLLPVDIAGERNADIALSVYFRLESPRIFLMVKAYDVRTRRIIGGNVQVARDGLVLVNSMDRLMDSVIGQIDQAREEIQLMRSNPGMLAGTSPASVLFRSAQEDVEVDIPGVGPAGKIENGSLTLPYQPLALGQQLLVEVSGEGYYPRQASYALNAAENEFDLPQLYPRTRFATEFVYNFWTLAGGGMALRYYFQPDMIFLRLSNHIFVRPGDALGLGGGRMTVHDDVMLEFGSYLLFGPESPFRAAYSGGFGAMFSSLDTGITAVDAYINLAALHWEWNLPRGALFLRQDLRYALGIFSPRIFPQGTDIAPVLIPLTLGVLIKW</sequence>
<evidence type="ECO:0000313" key="3">
    <source>
        <dbReference type="Proteomes" id="UP000018680"/>
    </source>
</evidence>
<accession>V5WDH3</accession>
<evidence type="ECO:0000256" key="1">
    <source>
        <dbReference type="SAM" id="MobiDB-lite"/>
    </source>
</evidence>
<organism evidence="2 3">
    <name type="scientific">Salinispira pacifica</name>
    <dbReference type="NCBI Taxonomy" id="1307761"/>
    <lineage>
        <taxon>Bacteria</taxon>
        <taxon>Pseudomonadati</taxon>
        <taxon>Spirochaetota</taxon>
        <taxon>Spirochaetia</taxon>
        <taxon>Spirochaetales</taxon>
        <taxon>Spirochaetaceae</taxon>
        <taxon>Salinispira</taxon>
    </lineage>
</organism>